<dbReference type="InterPro" id="IPR002110">
    <property type="entry name" value="Ankyrin_rpt"/>
</dbReference>
<evidence type="ECO:0000256" key="1">
    <source>
        <dbReference type="ARBA" id="ARBA00022737"/>
    </source>
</evidence>
<dbReference type="AlphaFoldDB" id="A0A1W1B907"/>
<keyword evidence="2" id="KW-0040">ANK repeat</keyword>
<dbReference type="Pfam" id="PF13637">
    <property type="entry name" value="Ank_4"/>
    <property type="match status" value="1"/>
</dbReference>
<dbReference type="PROSITE" id="PS50088">
    <property type="entry name" value="ANK_REPEAT"/>
    <property type="match status" value="1"/>
</dbReference>
<reference evidence="3" key="1">
    <citation type="submission" date="2016-10" db="EMBL/GenBank/DDBJ databases">
        <authorList>
            <person name="de Groot N.N."/>
        </authorList>
    </citation>
    <scope>NUCLEOTIDE SEQUENCE</scope>
</reference>
<dbReference type="Pfam" id="PF00023">
    <property type="entry name" value="Ank"/>
    <property type="match status" value="1"/>
</dbReference>
<dbReference type="PANTHER" id="PTHR24198:SF165">
    <property type="entry name" value="ANKYRIN REPEAT-CONTAINING PROTEIN-RELATED"/>
    <property type="match status" value="1"/>
</dbReference>
<proteinExistence type="predicted"/>
<dbReference type="PROSITE" id="PS50297">
    <property type="entry name" value="ANK_REP_REGION"/>
    <property type="match status" value="1"/>
</dbReference>
<evidence type="ECO:0000256" key="2">
    <source>
        <dbReference type="ARBA" id="ARBA00023043"/>
    </source>
</evidence>
<organism evidence="3">
    <name type="scientific">hydrothermal vent metagenome</name>
    <dbReference type="NCBI Taxonomy" id="652676"/>
    <lineage>
        <taxon>unclassified sequences</taxon>
        <taxon>metagenomes</taxon>
        <taxon>ecological metagenomes</taxon>
    </lineage>
</organism>
<dbReference type="EMBL" id="FPHB01000008">
    <property type="protein sequence ID" value="SFV50029.1"/>
    <property type="molecule type" value="Genomic_DNA"/>
</dbReference>
<protein>
    <submittedName>
        <fullName evidence="3">Uncharacterized protein</fullName>
    </submittedName>
</protein>
<name>A0A1W1B907_9ZZZZ</name>
<dbReference type="PANTHER" id="PTHR24198">
    <property type="entry name" value="ANKYRIN REPEAT AND PROTEIN KINASE DOMAIN-CONTAINING PROTEIN"/>
    <property type="match status" value="1"/>
</dbReference>
<accession>A0A1W1B907</accession>
<dbReference type="InterPro" id="IPR036770">
    <property type="entry name" value="Ankyrin_rpt-contain_sf"/>
</dbReference>
<dbReference type="SMART" id="SM00248">
    <property type="entry name" value="ANK"/>
    <property type="match status" value="4"/>
</dbReference>
<evidence type="ECO:0000313" key="3">
    <source>
        <dbReference type="EMBL" id="SFV50029.1"/>
    </source>
</evidence>
<dbReference type="Gene3D" id="1.25.40.20">
    <property type="entry name" value="Ankyrin repeat-containing domain"/>
    <property type="match status" value="2"/>
</dbReference>
<dbReference type="SUPFAM" id="SSF48403">
    <property type="entry name" value="Ankyrin repeat"/>
    <property type="match status" value="1"/>
</dbReference>
<gene>
    <name evidence="3" type="ORF">MNB_SM-7-232</name>
</gene>
<sequence>MKAIAILALIFTTLFGFDYKEAKQILDNNDTKEILQTLKSENGFNFLGLAIKENRLDVLKLAIDNRFDFSQTDESGGGTLLDFSAFFLNKEAVKLLVPIIDPNHISKRGLNSLRFVLRGLSQEYRWLYNSKEELKKAFKDDKFTQKEIDDTLKLYDYLRKSALEIVEILKQNGARFELSGTYPNEVTFFISARDGRINNKFKYNLIEKILDNKGKLLFYIGVNEFTKAKELLNAHPEILKEPFFLDYKRHFFYILQQDKKYCDIVEFMIQKALDEDFHILEYYVTNKKSKNFYDEEKEECFKKLYNRYQYKHKYNYKPFDIFKFIKERDHKNIEKFTSEPGWNFAVSTYELPTGYVPVYSPAIITDYTTPFLQAVLHYDVDKKTVDIMLKNGGYLSGWNELHYAILKGLPLHLEKYKRWERVLKLNQGDFIANITPLYLAVLKNDFDLIKELIVNGADPNITLNNDYNILNFAIRYNSDDKIINYFIDIQGYITPIQLEQLANHKKFEVLRYIKENNINGQYSSLKKVYERVVKKLDYHLTHFPPYQRDDYNKEVVQPFKKLFKDLVDYNVMLIEAIDKNDTKNALLAIKNGAKLNQELKKPLYCYMKKKNLNNLIDDFKSYGYKFDDINCEKK</sequence>
<keyword evidence="1" id="KW-0677">Repeat</keyword>